<reference evidence="2" key="1">
    <citation type="submission" date="2020-04" db="EMBL/GenBank/DDBJ databases">
        <authorList>
            <person name="Alioto T."/>
            <person name="Alioto T."/>
            <person name="Gomez Garrido J."/>
        </authorList>
    </citation>
    <scope>NUCLEOTIDE SEQUENCE</scope>
    <source>
        <strain evidence="2">A484AB</strain>
    </source>
</reference>
<dbReference type="InterPro" id="IPR049012">
    <property type="entry name" value="Mutator_transp_dom"/>
</dbReference>
<dbReference type="OrthoDB" id="5972331at2759"/>
<organism evidence="2 3">
    <name type="scientific">Paramuricea clavata</name>
    <name type="common">Red gorgonian</name>
    <name type="synonym">Violescent sea-whip</name>
    <dbReference type="NCBI Taxonomy" id="317549"/>
    <lineage>
        <taxon>Eukaryota</taxon>
        <taxon>Metazoa</taxon>
        <taxon>Cnidaria</taxon>
        <taxon>Anthozoa</taxon>
        <taxon>Octocorallia</taxon>
        <taxon>Malacalcyonacea</taxon>
        <taxon>Plexauridae</taxon>
        <taxon>Paramuricea</taxon>
    </lineage>
</organism>
<dbReference type="EMBL" id="CACRXK020007691">
    <property type="protein sequence ID" value="CAB4012941.1"/>
    <property type="molecule type" value="Genomic_DNA"/>
</dbReference>
<name>A0A6S7J6M4_PARCT</name>
<keyword evidence="3" id="KW-1185">Reference proteome</keyword>
<sequence>MLGDGDSSTYNAIVENKPYGDDCIPNKLECIGHVQKRVGSRLRRLKKSAKGVKLSDGKTLGGKGRLTDGKIDILQNYYGLAVRENLNDVNKMATAIKATLFHVASSDSDPQHHLCPDGDDTWCGYKREKESYQHKNGIPKCIVQEIEPIFDDLSKSELLQKCTHGLTQNVNECLNGLIWDRCPKTTYVELETVTLATYLAVLKFNDGDIAFLKLFKDLDIEPGVFGDNGDLAGNISRF</sequence>
<protein>
    <recommendedName>
        <fullName evidence="1">Mutator-like transposase domain-containing protein</fullName>
    </recommendedName>
</protein>
<evidence type="ECO:0000259" key="1">
    <source>
        <dbReference type="Pfam" id="PF20700"/>
    </source>
</evidence>
<accession>A0A6S7J6M4</accession>
<dbReference type="Pfam" id="PF20700">
    <property type="entry name" value="Mutator"/>
    <property type="match status" value="1"/>
</dbReference>
<dbReference type="AlphaFoldDB" id="A0A6S7J6M4"/>
<proteinExistence type="predicted"/>
<evidence type="ECO:0000313" key="3">
    <source>
        <dbReference type="Proteomes" id="UP001152795"/>
    </source>
</evidence>
<feature type="domain" description="Mutator-like transposase" evidence="1">
    <location>
        <begin position="2"/>
        <end position="123"/>
    </location>
</feature>
<gene>
    <name evidence="2" type="ORF">PACLA_8A034091</name>
</gene>
<comment type="caution">
    <text evidence="2">The sequence shown here is derived from an EMBL/GenBank/DDBJ whole genome shotgun (WGS) entry which is preliminary data.</text>
</comment>
<dbReference type="Proteomes" id="UP001152795">
    <property type="component" value="Unassembled WGS sequence"/>
</dbReference>
<evidence type="ECO:0000313" key="2">
    <source>
        <dbReference type="EMBL" id="CAB4012941.1"/>
    </source>
</evidence>